<feature type="region of interest" description="Disordered" evidence="5">
    <location>
        <begin position="409"/>
        <end position="448"/>
    </location>
</feature>
<dbReference type="AlphaFoldDB" id="A0A7S3PGG5"/>
<dbReference type="EMBL" id="HBIN01005966">
    <property type="protein sequence ID" value="CAE0434030.1"/>
    <property type="molecule type" value="Transcribed_RNA"/>
</dbReference>
<accession>A0A7S3PGG5</accession>
<protein>
    <submittedName>
        <fullName evidence="7">Uncharacterized protein</fullName>
    </submittedName>
</protein>
<evidence type="ECO:0000313" key="7">
    <source>
        <dbReference type="EMBL" id="CAE0434030.1"/>
    </source>
</evidence>
<feature type="transmembrane region" description="Helical" evidence="6">
    <location>
        <begin position="182"/>
        <end position="201"/>
    </location>
</feature>
<keyword evidence="4 6" id="KW-0472">Membrane</keyword>
<keyword evidence="2 6" id="KW-0812">Transmembrane</keyword>
<comment type="subcellular location">
    <subcellularLocation>
        <location evidence="1">Membrane</location>
        <topology evidence="1">Multi-pass membrane protein</topology>
    </subcellularLocation>
</comment>
<feature type="transmembrane region" description="Helical" evidence="6">
    <location>
        <begin position="254"/>
        <end position="276"/>
    </location>
</feature>
<dbReference type="Pfam" id="PF03619">
    <property type="entry name" value="Solute_trans_a"/>
    <property type="match status" value="1"/>
</dbReference>
<evidence type="ECO:0000256" key="3">
    <source>
        <dbReference type="ARBA" id="ARBA00022989"/>
    </source>
</evidence>
<dbReference type="GO" id="GO:0016020">
    <property type="term" value="C:membrane"/>
    <property type="evidence" value="ECO:0007669"/>
    <property type="project" value="UniProtKB-SubCell"/>
</dbReference>
<gene>
    <name evidence="7" type="ORF">ASTO00021_LOCUS4341</name>
</gene>
<evidence type="ECO:0000256" key="4">
    <source>
        <dbReference type="ARBA" id="ARBA00023136"/>
    </source>
</evidence>
<organism evidence="7">
    <name type="scientific">Aplanochytrium stocchinoi</name>
    <dbReference type="NCBI Taxonomy" id="215587"/>
    <lineage>
        <taxon>Eukaryota</taxon>
        <taxon>Sar</taxon>
        <taxon>Stramenopiles</taxon>
        <taxon>Bigyra</taxon>
        <taxon>Labyrinthulomycetes</taxon>
        <taxon>Thraustochytrida</taxon>
        <taxon>Thraustochytriidae</taxon>
        <taxon>Aplanochytrium</taxon>
    </lineage>
</organism>
<feature type="transmembrane region" description="Helical" evidence="6">
    <location>
        <begin position="282"/>
        <end position="302"/>
    </location>
</feature>
<proteinExistence type="predicted"/>
<evidence type="ECO:0000256" key="1">
    <source>
        <dbReference type="ARBA" id="ARBA00004141"/>
    </source>
</evidence>
<evidence type="ECO:0000256" key="6">
    <source>
        <dbReference type="SAM" id="Phobius"/>
    </source>
</evidence>
<evidence type="ECO:0000256" key="5">
    <source>
        <dbReference type="SAM" id="MobiDB-lite"/>
    </source>
</evidence>
<dbReference type="InterPro" id="IPR005178">
    <property type="entry name" value="Ostalpha/TMEM184C"/>
</dbReference>
<feature type="compositionally biased region" description="Polar residues" evidence="5">
    <location>
        <begin position="433"/>
        <end position="443"/>
    </location>
</feature>
<reference evidence="7" key="1">
    <citation type="submission" date="2021-01" db="EMBL/GenBank/DDBJ databases">
        <authorList>
            <person name="Corre E."/>
            <person name="Pelletier E."/>
            <person name="Niang G."/>
            <person name="Scheremetjew M."/>
            <person name="Finn R."/>
            <person name="Kale V."/>
            <person name="Holt S."/>
            <person name="Cochrane G."/>
            <person name="Meng A."/>
            <person name="Brown T."/>
            <person name="Cohen L."/>
        </authorList>
    </citation>
    <scope>NUCLEOTIDE SEQUENCE</scope>
    <source>
        <strain evidence="7">GSBS06</strain>
    </source>
</reference>
<dbReference type="SMART" id="SM01417">
    <property type="entry name" value="Solute_trans_a"/>
    <property type="match status" value="1"/>
</dbReference>
<dbReference type="PANTHER" id="PTHR23423">
    <property type="entry name" value="ORGANIC SOLUTE TRANSPORTER-RELATED"/>
    <property type="match status" value="1"/>
</dbReference>
<name>A0A7S3PGG5_9STRA</name>
<feature type="transmembrane region" description="Helical" evidence="6">
    <location>
        <begin position="213"/>
        <end position="234"/>
    </location>
</feature>
<feature type="transmembrane region" description="Helical" evidence="6">
    <location>
        <begin position="90"/>
        <end position="108"/>
    </location>
</feature>
<feature type="compositionally biased region" description="Polar residues" evidence="5">
    <location>
        <begin position="416"/>
        <end position="425"/>
    </location>
</feature>
<feature type="transmembrane region" description="Helical" evidence="6">
    <location>
        <begin position="51"/>
        <end position="69"/>
    </location>
</feature>
<keyword evidence="3 6" id="KW-1133">Transmembrane helix</keyword>
<sequence length="474" mass="52787">MEYIYVVERFLQANHNETGSPTVAPTPLGTVPTFSPTEPQTTIVDFVNSNLAAFIASICAIFACIVSGYNIHKHLVWYTQPHLQKSIIRILFIVPFYAIFSLFSLFWPDNMVYFELIRDIWEAVVIYSFLNLMLEYCGGENACLSVIMNEPGSVSHIPPFNCCFPVIPLDASFLRYCKQATIQFVIIKPLMAVINLILISLPDGQIDQKTYEIGLAIVYNLSYTIALYFLALFYKAIHHHPGIVRKKPLAKFAAVKMVVFLTYYQTLVFSFVPVFYETGGQWNSFVLCCEMVIFAILHLIAFNWSEYKTSASSPKPSSPNGNYVFNGDNANKQNEMALENAKDVMSISDVAKDAYYNFNMKYGSHVLLDTDASSTGSLEMVEPSSSGKNKPKKANNIFGNVKTTLKSLKTGGNVGGSDQKSTKVQGDNPFGSIGTSDTTSAHPTDNPFIADYIDPLSIQAKPPQSHKHTDLDFI</sequence>
<evidence type="ECO:0000256" key="2">
    <source>
        <dbReference type="ARBA" id="ARBA00022692"/>
    </source>
</evidence>